<evidence type="ECO:0000256" key="7">
    <source>
        <dbReference type="ARBA" id="ARBA00023136"/>
    </source>
</evidence>
<comment type="caution">
    <text evidence="12">The sequence shown here is derived from an EMBL/GenBank/DDBJ whole genome shotgun (WGS) entry which is preliminary data.</text>
</comment>
<dbReference type="InterPro" id="IPR018108">
    <property type="entry name" value="MCP_transmembrane"/>
</dbReference>
<evidence type="ECO:0000313" key="12">
    <source>
        <dbReference type="EMBL" id="CAK0875847.1"/>
    </source>
</evidence>
<dbReference type="SUPFAM" id="SSF103506">
    <property type="entry name" value="Mitochondrial carrier"/>
    <property type="match status" value="1"/>
</dbReference>
<keyword evidence="6 11" id="KW-1133">Transmembrane helix</keyword>
<gene>
    <name evidence="12" type="ORF">PCOR1329_LOCUS60413</name>
</gene>
<evidence type="ECO:0000256" key="2">
    <source>
        <dbReference type="ARBA" id="ARBA00006375"/>
    </source>
</evidence>
<sequence length="338" mass="36550">MSADTEDRLTKAVGDRYQEFVKSATRQFELQQALKRRQERLRVLEKEPEWFNYLAAFTAAVVSTLVMHPIDTIKTRLIASAVKQSPQGPATPAVDASGVKPFQLADVLDLYKGVVGNIVKEGPSSALYLGVYEAAKSRLLGTPLGAYPLAVYLVSGAVGEFFGSVVRAPAEAIKTSVQSGRAASTLDSVQRVVGTEDGRARVFAAWSASLWRDIPFGAVQLAVFEGLKSFIPGRVARHPAGRGQPAGGGAAGRHRRVRGRLDKRARRRGDDADHPADLAEGAEPLAFGEMAGRVWEQEGPQGFAEGWKDRGRVLYWGPAVSIFLTTYCVVRQAAAPLF</sequence>
<dbReference type="PROSITE" id="PS50920">
    <property type="entry name" value="SOLCAR"/>
    <property type="match status" value="2"/>
</dbReference>
<evidence type="ECO:0000256" key="1">
    <source>
        <dbReference type="ARBA" id="ARBA00004141"/>
    </source>
</evidence>
<accession>A0ABN9VQX0</accession>
<dbReference type="Gene3D" id="1.50.40.10">
    <property type="entry name" value="Mitochondrial carrier domain"/>
    <property type="match status" value="1"/>
</dbReference>
<protein>
    <submittedName>
        <fullName evidence="12">Uncharacterized protein</fullName>
    </submittedName>
</protein>
<comment type="subcellular location">
    <subcellularLocation>
        <location evidence="1">Membrane</location>
        <topology evidence="1">Multi-pass membrane protein</topology>
    </subcellularLocation>
</comment>
<proteinExistence type="inferred from homology"/>
<comment type="similarity">
    <text evidence="2 9">Belongs to the mitochondrial carrier (TC 2.A.29) family.</text>
</comment>
<keyword evidence="7 8" id="KW-0472">Membrane</keyword>
<keyword evidence="3 9" id="KW-0813">Transport</keyword>
<dbReference type="EMBL" id="CAUYUJ010017565">
    <property type="protein sequence ID" value="CAK0875847.1"/>
    <property type="molecule type" value="Genomic_DNA"/>
</dbReference>
<evidence type="ECO:0000256" key="11">
    <source>
        <dbReference type="SAM" id="Phobius"/>
    </source>
</evidence>
<feature type="region of interest" description="Disordered" evidence="10">
    <location>
        <begin position="238"/>
        <end position="279"/>
    </location>
</feature>
<dbReference type="Proteomes" id="UP001189429">
    <property type="component" value="Unassembled WGS sequence"/>
</dbReference>
<feature type="transmembrane region" description="Helical" evidence="11">
    <location>
        <begin position="50"/>
        <end position="70"/>
    </location>
</feature>
<evidence type="ECO:0000256" key="10">
    <source>
        <dbReference type="SAM" id="MobiDB-lite"/>
    </source>
</evidence>
<dbReference type="InterPro" id="IPR023395">
    <property type="entry name" value="MCP_dom_sf"/>
</dbReference>
<evidence type="ECO:0000313" key="13">
    <source>
        <dbReference type="Proteomes" id="UP001189429"/>
    </source>
</evidence>
<dbReference type="PANTHER" id="PTHR45667">
    <property type="entry name" value="S-ADENOSYLMETHIONINE MITOCHONDRIAL CARRIER PROTEIN"/>
    <property type="match status" value="1"/>
</dbReference>
<keyword evidence="13" id="KW-1185">Reference proteome</keyword>
<evidence type="ECO:0000256" key="8">
    <source>
        <dbReference type="PROSITE-ProRule" id="PRU00282"/>
    </source>
</evidence>
<reference evidence="12" key="1">
    <citation type="submission" date="2023-10" db="EMBL/GenBank/DDBJ databases">
        <authorList>
            <person name="Chen Y."/>
            <person name="Shah S."/>
            <person name="Dougan E. K."/>
            <person name="Thang M."/>
            <person name="Chan C."/>
        </authorList>
    </citation>
    <scope>NUCLEOTIDE SEQUENCE [LARGE SCALE GENOMIC DNA]</scope>
</reference>
<evidence type="ECO:0000256" key="9">
    <source>
        <dbReference type="RuleBase" id="RU000488"/>
    </source>
</evidence>
<organism evidence="12 13">
    <name type="scientific">Prorocentrum cordatum</name>
    <dbReference type="NCBI Taxonomy" id="2364126"/>
    <lineage>
        <taxon>Eukaryota</taxon>
        <taxon>Sar</taxon>
        <taxon>Alveolata</taxon>
        <taxon>Dinophyceae</taxon>
        <taxon>Prorocentrales</taxon>
        <taxon>Prorocentraceae</taxon>
        <taxon>Prorocentrum</taxon>
    </lineage>
</organism>
<evidence type="ECO:0000256" key="4">
    <source>
        <dbReference type="ARBA" id="ARBA00022692"/>
    </source>
</evidence>
<evidence type="ECO:0000256" key="6">
    <source>
        <dbReference type="ARBA" id="ARBA00022989"/>
    </source>
</evidence>
<name>A0ABN9VQX0_9DINO</name>
<evidence type="ECO:0000256" key="5">
    <source>
        <dbReference type="ARBA" id="ARBA00022737"/>
    </source>
</evidence>
<keyword evidence="4 8" id="KW-0812">Transmembrane</keyword>
<feature type="compositionally biased region" description="Basic and acidic residues" evidence="10">
    <location>
        <begin position="268"/>
        <end position="277"/>
    </location>
</feature>
<evidence type="ECO:0000256" key="3">
    <source>
        <dbReference type="ARBA" id="ARBA00022448"/>
    </source>
</evidence>
<feature type="compositionally biased region" description="Basic residues" evidence="10">
    <location>
        <begin position="252"/>
        <end position="267"/>
    </location>
</feature>
<dbReference type="Pfam" id="PF00153">
    <property type="entry name" value="Mito_carr"/>
    <property type="match status" value="2"/>
</dbReference>
<feature type="transmembrane region" description="Helical" evidence="11">
    <location>
        <begin position="313"/>
        <end position="334"/>
    </location>
</feature>
<feature type="repeat" description="Solcar" evidence="8">
    <location>
        <begin position="47"/>
        <end position="138"/>
    </location>
</feature>
<feature type="repeat" description="Solcar" evidence="8">
    <location>
        <begin position="147"/>
        <end position="230"/>
    </location>
</feature>
<keyword evidence="5" id="KW-0677">Repeat</keyword>